<dbReference type="InterPro" id="IPR039563">
    <property type="entry name" value="Peptidase_C39_single_dom"/>
</dbReference>
<dbReference type="InterPro" id="IPR011990">
    <property type="entry name" value="TPR-like_helical_dom_sf"/>
</dbReference>
<dbReference type="SUPFAM" id="SSF48452">
    <property type="entry name" value="TPR-like"/>
    <property type="match status" value="1"/>
</dbReference>
<keyword evidence="4" id="KW-1185">Reference proteome</keyword>
<feature type="region of interest" description="Disordered" evidence="1">
    <location>
        <begin position="300"/>
        <end position="340"/>
    </location>
</feature>
<name>A0A4P7XDG8_9ALTE</name>
<evidence type="ECO:0000313" key="3">
    <source>
        <dbReference type="EMBL" id="QCF24563.1"/>
    </source>
</evidence>
<dbReference type="Proteomes" id="UP000298049">
    <property type="component" value="Chromosome"/>
</dbReference>
<accession>A0A4P7XDG8</accession>
<reference evidence="3 4" key="1">
    <citation type="submission" date="2018-07" db="EMBL/GenBank/DDBJ databases">
        <title>Marsedoiliclastica nanhaica gen. nov. sp. nov., a novel marine hydrocarbonoclastic bacterium isolated from an in-situ enriched hydrocarbon-degrading consortium in deep-sea sediment.</title>
        <authorList>
            <person name="Dong C."/>
            <person name="Ma T."/>
            <person name="Liu R."/>
            <person name="Shao Z."/>
        </authorList>
    </citation>
    <scope>NUCLEOTIDE SEQUENCE [LARGE SCALE GENOMIC DNA]</scope>
    <source>
        <strain evidence="4">soil36-7</strain>
    </source>
</reference>
<proteinExistence type="predicted"/>
<dbReference type="AlphaFoldDB" id="A0A4P7XDG8"/>
<evidence type="ECO:0000313" key="4">
    <source>
        <dbReference type="Proteomes" id="UP000298049"/>
    </source>
</evidence>
<dbReference type="Gene3D" id="3.90.70.10">
    <property type="entry name" value="Cysteine proteinases"/>
    <property type="match status" value="1"/>
</dbReference>
<evidence type="ECO:0000259" key="2">
    <source>
        <dbReference type="Pfam" id="PF13529"/>
    </source>
</evidence>
<dbReference type="EMBL" id="CP031093">
    <property type="protein sequence ID" value="QCF24563.1"/>
    <property type="molecule type" value="Genomic_DNA"/>
</dbReference>
<dbReference type="Pfam" id="PF13529">
    <property type="entry name" value="Peptidase_C39_2"/>
    <property type="match status" value="1"/>
</dbReference>
<sequence length="340" mass="37031">MSTWPVNRPRHQRGMGWLGIAVVAALLGLTGCAGQPRLDSTTLASLPPAQKLSTVPFYPQSDYQCGPASLAMVLNYSGANASPVELRPMVYLPGRQGSLQVEMVAAARQYDLLVYPLEQRLDAILQEVNGGNPVLVLQNLGLDWWPMWHFAVVIGYDLPARELILHSGLKAEKRESFSSFTNTWERGGRWARVILPPDKLPETARPLVYVRAAHDLELTGRSNAARVAYATASSTWPDNTAAAFAQANLALSQGEYSEAAHGFRGLLERKPEYSPAWNNLAIALEQLDCNDAASQARACTAKAAAPESRDHPGKARPPKSQLTESSREKKCSVPACPTAY</sequence>
<dbReference type="CDD" id="cd02549">
    <property type="entry name" value="Peptidase_C39A"/>
    <property type="match status" value="1"/>
</dbReference>
<dbReference type="KEGG" id="hmi:soil367_00540"/>
<dbReference type="Gene3D" id="1.25.40.10">
    <property type="entry name" value="Tetratricopeptide repeat domain"/>
    <property type="match status" value="1"/>
</dbReference>
<dbReference type="NCBIfam" id="NF033920">
    <property type="entry name" value="C39_PA2778_fam"/>
    <property type="match status" value="1"/>
</dbReference>
<gene>
    <name evidence="3" type="ORF">soil367_00540</name>
</gene>
<feature type="domain" description="Peptidase C39-like" evidence="2">
    <location>
        <begin position="54"/>
        <end position="164"/>
    </location>
</feature>
<evidence type="ECO:0000256" key="1">
    <source>
        <dbReference type="SAM" id="MobiDB-lite"/>
    </source>
</evidence>
<protein>
    <submittedName>
        <fullName evidence="3">Bacteriocin-processing peptidase family protein</fullName>
    </submittedName>
</protein>
<dbReference type="InterPro" id="IPR039564">
    <property type="entry name" value="Peptidase_C39-like"/>
</dbReference>
<dbReference type="OrthoDB" id="5611441at2"/>
<organism evidence="3 4">
    <name type="scientific">Hydrocarboniclastica marina</name>
    <dbReference type="NCBI Taxonomy" id="2259620"/>
    <lineage>
        <taxon>Bacteria</taxon>
        <taxon>Pseudomonadati</taxon>
        <taxon>Pseudomonadota</taxon>
        <taxon>Gammaproteobacteria</taxon>
        <taxon>Alteromonadales</taxon>
        <taxon>Alteromonadaceae</taxon>
        <taxon>Hydrocarboniclastica</taxon>
    </lineage>
</organism>